<evidence type="ECO:0000313" key="2">
    <source>
        <dbReference type="EMBL" id="MFC7278706.1"/>
    </source>
</evidence>
<dbReference type="RefSeq" id="WP_378975788.1">
    <property type="nucleotide sequence ID" value="NZ_JBHTBJ010000036.1"/>
</dbReference>
<accession>A0ABW2I1H0</accession>
<comment type="caution">
    <text evidence="2">The sequence shown here is derived from an EMBL/GenBank/DDBJ whole genome shotgun (WGS) entry which is preliminary data.</text>
</comment>
<feature type="chain" id="PRO_5046714567" evidence="1">
    <location>
        <begin position="22"/>
        <end position="429"/>
    </location>
</feature>
<gene>
    <name evidence="2" type="ORF">ACFQS1_32470</name>
</gene>
<dbReference type="EMBL" id="JBHTBJ010000036">
    <property type="protein sequence ID" value="MFC7278706.1"/>
    <property type="molecule type" value="Genomic_DNA"/>
</dbReference>
<dbReference type="Gene3D" id="3.40.190.10">
    <property type="entry name" value="Periplasmic binding protein-like II"/>
    <property type="match status" value="2"/>
</dbReference>
<feature type="signal peptide" evidence="1">
    <location>
        <begin position="1"/>
        <end position="21"/>
    </location>
</feature>
<proteinExistence type="predicted"/>
<organism evidence="2 3">
    <name type="scientific">Paractinoplanes rhizophilus</name>
    <dbReference type="NCBI Taxonomy" id="1416877"/>
    <lineage>
        <taxon>Bacteria</taxon>
        <taxon>Bacillati</taxon>
        <taxon>Actinomycetota</taxon>
        <taxon>Actinomycetes</taxon>
        <taxon>Micromonosporales</taxon>
        <taxon>Micromonosporaceae</taxon>
        <taxon>Paractinoplanes</taxon>
    </lineage>
</organism>
<keyword evidence="1" id="KW-0732">Signal</keyword>
<dbReference type="InterPro" id="IPR006059">
    <property type="entry name" value="SBP"/>
</dbReference>
<name>A0ABW2I1H0_9ACTN</name>
<reference evidence="3" key="1">
    <citation type="journal article" date="2019" name="Int. J. Syst. Evol. Microbiol.">
        <title>The Global Catalogue of Microorganisms (GCM) 10K type strain sequencing project: providing services to taxonomists for standard genome sequencing and annotation.</title>
        <authorList>
            <consortium name="The Broad Institute Genomics Platform"/>
            <consortium name="The Broad Institute Genome Sequencing Center for Infectious Disease"/>
            <person name="Wu L."/>
            <person name="Ma J."/>
        </authorList>
    </citation>
    <scope>NUCLEOTIDE SEQUENCE [LARGE SCALE GENOMIC DNA]</scope>
    <source>
        <strain evidence="3">XZYJT-10</strain>
    </source>
</reference>
<protein>
    <submittedName>
        <fullName evidence="2">ABC transporter substrate-binding protein</fullName>
    </submittedName>
</protein>
<dbReference type="SUPFAM" id="SSF53850">
    <property type="entry name" value="Periplasmic binding protein-like II"/>
    <property type="match status" value="1"/>
</dbReference>
<dbReference type="PROSITE" id="PS51257">
    <property type="entry name" value="PROKAR_LIPOPROTEIN"/>
    <property type="match status" value="1"/>
</dbReference>
<dbReference type="Pfam" id="PF01547">
    <property type="entry name" value="SBP_bac_1"/>
    <property type="match status" value="1"/>
</dbReference>
<evidence type="ECO:0000313" key="3">
    <source>
        <dbReference type="Proteomes" id="UP001596548"/>
    </source>
</evidence>
<evidence type="ECO:0000256" key="1">
    <source>
        <dbReference type="SAM" id="SignalP"/>
    </source>
</evidence>
<dbReference type="PANTHER" id="PTHR43649">
    <property type="entry name" value="ARABINOSE-BINDING PROTEIN-RELATED"/>
    <property type="match status" value="1"/>
</dbReference>
<dbReference type="PANTHER" id="PTHR43649:SF14">
    <property type="entry name" value="BLR3389 PROTEIN"/>
    <property type="match status" value="1"/>
</dbReference>
<dbReference type="InterPro" id="IPR050490">
    <property type="entry name" value="Bact_solute-bd_prot1"/>
</dbReference>
<sequence length="429" mass="44830">MARNRTLAVMAVVTLSAMGMAACGGGDDDNGSSGGNVTMQLWENATTGPGKAFWDKTAADYHAAHPNVTIKIQAIQNEDLDGKLQTALNSGSAPDIFLQRGGGKMAAMVEADQLKDISGDITDATKQALGDAVLGAGQVDGKSYAIPISILPGGLWYSKDLFQKAGVTAPPTTMDEFNAAVTKLKANGTPVALGAKDAWPAAHWFYFFALRACSKDTLDATAKSKTFDDPCWTKAGNDLKAFADTKPFQNGFLTTSAQQGAGSSAGLVANHKASMELMGAWDPGVIASLTKDTKPLPDLGYFPFPAVPGGQGDPAAIMGGADGYSCSKQAPKECADFLNYLVTKDVQEAYYKGFNSLPVNKDAQGAVTEEYLKAVLEAYNKAPYVSQWLDTVYGQNVGNALNVSVVNLLAGKGDVAGIIKAVNDAAKKG</sequence>
<dbReference type="Proteomes" id="UP001596548">
    <property type="component" value="Unassembled WGS sequence"/>
</dbReference>
<keyword evidence="3" id="KW-1185">Reference proteome</keyword>